<dbReference type="Proteomes" id="UP000015101">
    <property type="component" value="Unassembled WGS sequence"/>
</dbReference>
<gene>
    <name evidence="2" type="primary">20211397</name>
    <name evidence="1" type="ORF">HELRODRAFT_189842</name>
</gene>
<keyword evidence="3" id="KW-1185">Reference proteome</keyword>
<reference evidence="2" key="3">
    <citation type="submission" date="2015-06" db="UniProtKB">
        <authorList>
            <consortium name="EnsemblMetazoa"/>
        </authorList>
    </citation>
    <scope>IDENTIFICATION</scope>
</reference>
<name>T1FRF0_HELRO</name>
<protein>
    <submittedName>
        <fullName evidence="1 2">Uncharacterized protein</fullName>
    </submittedName>
</protein>
<dbReference type="AlphaFoldDB" id="T1FRF0"/>
<dbReference type="CTD" id="20211397"/>
<organism evidence="2 3">
    <name type="scientific">Helobdella robusta</name>
    <name type="common">Californian leech</name>
    <dbReference type="NCBI Taxonomy" id="6412"/>
    <lineage>
        <taxon>Eukaryota</taxon>
        <taxon>Metazoa</taxon>
        <taxon>Spiralia</taxon>
        <taxon>Lophotrochozoa</taxon>
        <taxon>Annelida</taxon>
        <taxon>Clitellata</taxon>
        <taxon>Hirudinea</taxon>
        <taxon>Rhynchobdellida</taxon>
        <taxon>Glossiphoniidae</taxon>
        <taxon>Helobdella</taxon>
    </lineage>
</organism>
<dbReference type="KEGG" id="hro:HELRODRAFT_189842"/>
<accession>T1FRF0</accession>
<dbReference type="EMBL" id="AMQM01002242">
    <property type="status" value="NOT_ANNOTATED_CDS"/>
    <property type="molecule type" value="Genomic_DNA"/>
</dbReference>
<reference evidence="3" key="1">
    <citation type="submission" date="2012-12" db="EMBL/GenBank/DDBJ databases">
        <authorList>
            <person name="Hellsten U."/>
            <person name="Grimwood J."/>
            <person name="Chapman J.A."/>
            <person name="Shapiro H."/>
            <person name="Aerts A."/>
            <person name="Otillar R.P."/>
            <person name="Terry A.Y."/>
            <person name="Boore J.L."/>
            <person name="Simakov O."/>
            <person name="Marletaz F."/>
            <person name="Cho S.-J."/>
            <person name="Edsinger-Gonzales E."/>
            <person name="Havlak P."/>
            <person name="Kuo D.-H."/>
            <person name="Larsson T."/>
            <person name="Lv J."/>
            <person name="Arendt D."/>
            <person name="Savage R."/>
            <person name="Osoegawa K."/>
            <person name="de Jong P."/>
            <person name="Lindberg D.R."/>
            <person name="Seaver E.C."/>
            <person name="Weisblat D.A."/>
            <person name="Putnam N.H."/>
            <person name="Grigoriev I.V."/>
            <person name="Rokhsar D.S."/>
        </authorList>
    </citation>
    <scope>NUCLEOTIDE SEQUENCE</scope>
</reference>
<dbReference type="InParanoid" id="T1FRF0"/>
<dbReference type="RefSeq" id="XP_009031302.1">
    <property type="nucleotide sequence ID" value="XM_009033054.1"/>
</dbReference>
<dbReference type="EMBL" id="KB097753">
    <property type="protein sequence ID" value="ESN90353.1"/>
    <property type="molecule type" value="Genomic_DNA"/>
</dbReference>
<reference evidence="1 3" key="2">
    <citation type="journal article" date="2013" name="Nature">
        <title>Insights into bilaterian evolution from three spiralian genomes.</title>
        <authorList>
            <person name="Simakov O."/>
            <person name="Marletaz F."/>
            <person name="Cho S.J."/>
            <person name="Edsinger-Gonzales E."/>
            <person name="Havlak P."/>
            <person name="Hellsten U."/>
            <person name="Kuo D.H."/>
            <person name="Larsson T."/>
            <person name="Lv J."/>
            <person name="Arendt D."/>
            <person name="Savage R."/>
            <person name="Osoegawa K."/>
            <person name="de Jong P."/>
            <person name="Grimwood J."/>
            <person name="Chapman J.A."/>
            <person name="Shapiro H."/>
            <person name="Aerts A."/>
            <person name="Otillar R.P."/>
            <person name="Terry A.Y."/>
            <person name="Boore J.L."/>
            <person name="Grigoriev I.V."/>
            <person name="Lindberg D.R."/>
            <person name="Seaver E.C."/>
            <person name="Weisblat D.A."/>
            <person name="Putnam N.H."/>
            <person name="Rokhsar D.S."/>
        </authorList>
    </citation>
    <scope>NUCLEOTIDE SEQUENCE</scope>
</reference>
<evidence type="ECO:0000313" key="1">
    <source>
        <dbReference type="EMBL" id="ESN90353.1"/>
    </source>
</evidence>
<proteinExistence type="predicted"/>
<evidence type="ECO:0000313" key="2">
    <source>
        <dbReference type="EnsemblMetazoa" id="HelroP189842"/>
    </source>
</evidence>
<dbReference type="EnsemblMetazoa" id="HelroT189842">
    <property type="protein sequence ID" value="HelroP189842"/>
    <property type="gene ID" value="HelroG189842"/>
</dbReference>
<sequence>MTTFLISGVNSARSLVKKHYKPYYDKIVSSPIHEQNKLYCDYSRIIESNEGRKKIQFAVRPLQISQCTDPGAKFLLLDDPKLSNVSNIGSILNRLMLQYGYKNLGEMFSKMSDELITTEEEATKAFEVANILTKTLLEYRLKTA</sequence>
<dbReference type="HOGENOM" id="CLU_1801272_0_0_1"/>
<evidence type="ECO:0000313" key="3">
    <source>
        <dbReference type="Proteomes" id="UP000015101"/>
    </source>
</evidence>
<dbReference type="GeneID" id="20211397"/>